<dbReference type="Proteomes" id="UP000282323">
    <property type="component" value="Unassembled WGS sequence"/>
</dbReference>
<dbReference type="EMBL" id="REGA01000048">
    <property type="protein sequence ID" value="RQG89322.1"/>
    <property type="molecule type" value="Genomic_DNA"/>
</dbReference>
<feature type="compositionally biased region" description="Polar residues" evidence="1">
    <location>
        <begin position="210"/>
        <end position="221"/>
    </location>
</feature>
<gene>
    <name evidence="2" type="ORF">EA473_22195</name>
</gene>
<proteinExistence type="predicted"/>
<dbReference type="AlphaFoldDB" id="A0A3N6MV75"/>
<keyword evidence="3" id="KW-1185">Reference proteome</keyword>
<feature type="region of interest" description="Disordered" evidence="1">
    <location>
        <begin position="210"/>
        <end position="270"/>
    </location>
</feature>
<dbReference type="RefSeq" id="WP_124197701.1">
    <property type="nucleotide sequence ID" value="NZ_REGA01000048.1"/>
</dbReference>
<sequence length="270" mass="29475">MSRTLGNLGGCIGSKRLVGSCASIGVRTDDVVRPWADSIVIDRWGTKESSKRTGTSIQRIVHLATVPSMLFDVIRLAAISSAGGRRWLVEPVTGANVRLEGVGFDLTPLRQLHLRQFVLNQIPGRSLQHFAVTPLEGIVLTVRPAFLPATITLPTESQVHLPAIVKSETRRCWRTWIDTCPRIWPFVGKVGPCRSRLLRSIWTRSLREGTASSACGGSNTSPEEKTTCSCRKSFDRPFSGRSSTLAREGSSMLTEDFTSADELSRATGGP</sequence>
<evidence type="ECO:0000256" key="1">
    <source>
        <dbReference type="SAM" id="MobiDB-lite"/>
    </source>
</evidence>
<accession>A0A3N6MV75</accession>
<organism evidence="2 3">
    <name type="scientific">Natrarchaeobius chitinivorans</name>
    <dbReference type="NCBI Taxonomy" id="1679083"/>
    <lineage>
        <taxon>Archaea</taxon>
        <taxon>Methanobacteriati</taxon>
        <taxon>Methanobacteriota</taxon>
        <taxon>Stenosarchaea group</taxon>
        <taxon>Halobacteria</taxon>
        <taxon>Halobacteriales</taxon>
        <taxon>Natrialbaceae</taxon>
        <taxon>Natrarchaeobius</taxon>
    </lineage>
</organism>
<comment type="caution">
    <text evidence="2">The sequence shown here is derived from an EMBL/GenBank/DDBJ whole genome shotgun (WGS) entry which is preliminary data.</text>
</comment>
<evidence type="ECO:0000313" key="2">
    <source>
        <dbReference type="EMBL" id="RQG89322.1"/>
    </source>
</evidence>
<reference evidence="2 3" key="1">
    <citation type="submission" date="2018-10" db="EMBL/GenBank/DDBJ databases">
        <title>Natrarchaeobius chitinivorans gen. nov., sp. nov., and Natrarchaeobius haloalkaliphilus sp. nov., alkaliphilic, chitin-utilizing haloarchaea from hypersaline alkaline lakes.</title>
        <authorList>
            <person name="Sorokin D.Y."/>
            <person name="Elcheninov A.G."/>
            <person name="Kostrikina N.A."/>
            <person name="Bale N.J."/>
            <person name="Sinninghe Damste J.S."/>
            <person name="Khijniak T.V."/>
            <person name="Kublanov I.V."/>
            <person name="Toshchakov S.V."/>
        </authorList>
    </citation>
    <scope>NUCLEOTIDE SEQUENCE [LARGE SCALE GENOMIC DNA]</scope>
    <source>
        <strain evidence="2 3">AArcht4T</strain>
    </source>
</reference>
<name>A0A3N6MV75_NATCH</name>
<evidence type="ECO:0000313" key="3">
    <source>
        <dbReference type="Proteomes" id="UP000282323"/>
    </source>
</evidence>
<feature type="compositionally biased region" description="Polar residues" evidence="1">
    <location>
        <begin position="240"/>
        <end position="257"/>
    </location>
</feature>
<protein>
    <submittedName>
        <fullName evidence="2">Uncharacterized protein</fullName>
    </submittedName>
</protein>